<reference evidence="7" key="1">
    <citation type="submission" date="2007-10" db="EMBL/GenBank/DDBJ databases">
        <title>Complete sequence of chromosome of Desulforudis audaxviator MP104C.</title>
        <authorList>
            <person name="Copeland A."/>
            <person name="Lucas S."/>
            <person name="Lapidus A."/>
            <person name="Barry K."/>
            <person name="Glavina del Rio T."/>
            <person name="Dalin E."/>
            <person name="Tice H."/>
            <person name="Bruce D."/>
            <person name="Pitluck S."/>
            <person name="Lowry S.R."/>
            <person name="Larimer F."/>
            <person name="Land M.L."/>
            <person name="Hauser L."/>
            <person name="Kyrpides N."/>
            <person name="Ivanova N.N."/>
            <person name="Richardson P."/>
        </authorList>
    </citation>
    <scope>NUCLEOTIDE SEQUENCE [LARGE SCALE GENOMIC DNA]</scope>
    <source>
        <strain evidence="7">MP104C</strain>
    </source>
</reference>
<dbReference type="GO" id="GO:0005886">
    <property type="term" value="C:plasma membrane"/>
    <property type="evidence" value="ECO:0007669"/>
    <property type="project" value="TreeGrafter"/>
</dbReference>
<protein>
    <submittedName>
        <fullName evidence="6">Peptidoglycan glycosyltransferase</fullName>
        <ecNumber evidence="6">2.4.1.129</ecNumber>
    </submittedName>
</protein>
<dbReference type="Pfam" id="PF00905">
    <property type="entry name" value="Transpeptidase"/>
    <property type="match status" value="1"/>
</dbReference>
<dbReference type="EMBL" id="CP000860">
    <property type="protein sequence ID" value="ACA59432.1"/>
    <property type="molecule type" value="Genomic_DNA"/>
</dbReference>
<dbReference type="Proteomes" id="UP000008544">
    <property type="component" value="Chromosome"/>
</dbReference>
<dbReference type="GO" id="GO:0016757">
    <property type="term" value="F:glycosyltransferase activity"/>
    <property type="evidence" value="ECO:0007669"/>
    <property type="project" value="UniProtKB-KW"/>
</dbReference>
<evidence type="ECO:0000259" key="4">
    <source>
        <dbReference type="Pfam" id="PF00905"/>
    </source>
</evidence>
<dbReference type="Pfam" id="PF03717">
    <property type="entry name" value="PBP_dimer"/>
    <property type="match status" value="1"/>
</dbReference>
<feature type="domain" description="Penicillin-binding protein transpeptidase" evidence="4">
    <location>
        <begin position="250"/>
        <end position="547"/>
    </location>
</feature>
<keyword evidence="3" id="KW-0472">Membrane</keyword>
<evidence type="ECO:0000313" key="7">
    <source>
        <dbReference type="Proteomes" id="UP000008544"/>
    </source>
</evidence>
<dbReference type="KEGG" id="dau:Daud_0919"/>
<dbReference type="SUPFAM" id="SSF56519">
    <property type="entry name" value="Penicillin binding protein dimerisation domain"/>
    <property type="match status" value="1"/>
</dbReference>
<dbReference type="InterPro" id="IPR036138">
    <property type="entry name" value="PBP_dimer_sf"/>
</dbReference>
<name>B1I377_DESAP</name>
<dbReference type="GO" id="GO:0071972">
    <property type="term" value="F:peptidoglycan L,D-transpeptidase activity"/>
    <property type="evidence" value="ECO:0007669"/>
    <property type="project" value="TreeGrafter"/>
</dbReference>
<dbReference type="HOGENOM" id="CLU_009289_6_3_9"/>
<dbReference type="STRING" id="477974.Daud_0919"/>
<dbReference type="PANTHER" id="PTHR30627:SF24">
    <property type="entry name" value="PENICILLIN-BINDING PROTEIN 4B"/>
    <property type="match status" value="1"/>
</dbReference>
<dbReference type="InterPro" id="IPR005311">
    <property type="entry name" value="PBP_dimer"/>
</dbReference>
<dbReference type="GO" id="GO:0008658">
    <property type="term" value="F:penicillin binding"/>
    <property type="evidence" value="ECO:0007669"/>
    <property type="project" value="InterPro"/>
</dbReference>
<evidence type="ECO:0000259" key="5">
    <source>
        <dbReference type="Pfam" id="PF03717"/>
    </source>
</evidence>
<dbReference type="Gene3D" id="3.40.710.10">
    <property type="entry name" value="DD-peptidase/beta-lactamase superfamily"/>
    <property type="match status" value="1"/>
</dbReference>
<dbReference type="InterPro" id="IPR001460">
    <property type="entry name" value="PCN-bd_Tpept"/>
</dbReference>
<evidence type="ECO:0000313" key="6">
    <source>
        <dbReference type="EMBL" id="ACA59432.1"/>
    </source>
</evidence>
<organism evidence="6 7">
    <name type="scientific">Desulforudis audaxviator (strain MP104C)</name>
    <dbReference type="NCBI Taxonomy" id="477974"/>
    <lineage>
        <taxon>Bacteria</taxon>
        <taxon>Bacillati</taxon>
        <taxon>Bacillota</taxon>
        <taxon>Clostridia</taxon>
        <taxon>Thermoanaerobacterales</taxon>
        <taxon>Candidatus Desulforudaceae</taxon>
        <taxon>Candidatus Desulforudis</taxon>
    </lineage>
</organism>
<gene>
    <name evidence="6" type="ordered locus">Daud_0919</name>
</gene>
<dbReference type="Gene3D" id="3.90.1310.10">
    <property type="entry name" value="Penicillin-binding protein 2a (Domain 2)"/>
    <property type="match status" value="1"/>
</dbReference>
<proteinExistence type="inferred from homology"/>
<evidence type="ECO:0000256" key="3">
    <source>
        <dbReference type="ARBA" id="ARBA00023136"/>
    </source>
</evidence>
<feature type="domain" description="Penicillin-binding protein dimerisation" evidence="5">
    <location>
        <begin position="54"/>
        <end position="196"/>
    </location>
</feature>
<keyword evidence="6" id="KW-0808">Transferase</keyword>
<evidence type="ECO:0000256" key="1">
    <source>
        <dbReference type="ARBA" id="ARBA00004370"/>
    </source>
</evidence>
<dbReference type="PANTHER" id="PTHR30627">
    <property type="entry name" value="PEPTIDOGLYCAN D,D-TRANSPEPTIDASE"/>
    <property type="match status" value="1"/>
</dbReference>
<dbReference type="InterPro" id="IPR050515">
    <property type="entry name" value="Beta-lactam/transpept"/>
</dbReference>
<dbReference type="EC" id="2.4.1.129" evidence="6"/>
<dbReference type="SUPFAM" id="SSF56601">
    <property type="entry name" value="beta-lactamase/transpeptidase-like"/>
    <property type="match status" value="1"/>
</dbReference>
<dbReference type="RefSeq" id="WP_012302018.1">
    <property type="nucleotide sequence ID" value="NC_010424.1"/>
</dbReference>
<keyword evidence="6" id="KW-0328">Glycosyltransferase</keyword>
<dbReference type="AlphaFoldDB" id="B1I377"/>
<comment type="similarity">
    <text evidence="2">Belongs to the transpeptidase family.</text>
</comment>
<comment type="subcellular location">
    <subcellularLocation>
        <location evidence="1">Membrane</location>
    </subcellularLocation>
</comment>
<evidence type="ECO:0000256" key="2">
    <source>
        <dbReference type="ARBA" id="ARBA00007171"/>
    </source>
</evidence>
<dbReference type="OrthoDB" id="9804124at2"/>
<dbReference type="InterPro" id="IPR012338">
    <property type="entry name" value="Beta-lactam/transpept-like"/>
</dbReference>
<sequence>MEQLRRRRVRWVFVGLVAALALLAGKLGEVQITQHAAFRVAKLSQTAVQVSLESVPRGAILDRNLFDLTGRHAAARIVVIPQLLPEREGLAAELAAILGVDAGEIRAHLDSPGILPYPLSRVQKETVLARGWPGVGVLPVAFRYGERPVAAHVLGHLGPHSPAASGAAAEPGRLAGKSGIELFYEPELAGRQPVAVVRSFFDARGLPLPGLGLVVETHKGDDGRQDVRLTLDLAVQEIVEEVMDRKIETGAVVVLDIATGDILALASRPDYHPARVGEYLSSGVADVFNNQALALYQPGSIFKIVVAAAALEEGIVAPDTTFACAGHEDRLVRCWLAEGHGAVGFAEAFAVSCNPAFARLALQLGSDKVVEYARRFKLDQQAVIGFPFPPDRRQDLDLISRPYNLVNAGIGQGPVLVNPLQITALVAAVGRDGVYIPPRLVIEIRRENRVVRTLEPGAPERIMTAGTARAMNTLLKSVIAGELGEAARVPGWGSAGKTGTAQTANGNNNAWFSGYVPAEKPRYAITVFVRGGGNGGQSAAPVFREVAEQILAH</sequence>
<dbReference type="eggNOG" id="COG0768">
    <property type="taxonomic scope" value="Bacteria"/>
</dbReference>
<dbReference type="GO" id="GO:0071555">
    <property type="term" value="P:cell wall organization"/>
    <property type="evidence" value="ECO:0007669"/>
    <property type="project" value="TreeGrafter"/>
</dbReference>
<accession>B1I377</accession>
<keyword evidence="7" id="KW-1185">Reference proteome</keyword>
<reference evidence="6 7" key="2">
    <citation type="journal article" date="2008" name="Science">
        <title>Environmental genomics reveals a single-species ecosystem deep within Earth.</title>
        <authorList>
            <person name="Chivian D."/>
            <person name="Brodie E.L."/>
            <person name="Alm E.J."/>
            <person name="Culley D.E."/>
            <person name="Dehal P.S."/>
            <person name="Desantis T.Z."/>
            <person name="Gihring T.M."/>
            <person name="Lapidus A."/>
            <person name="Lin L.H."/>
            <person name="Lowry S.R."/>
            <person name="Moser D.P."/>
            <person name="Richardson P.M."/>
            <person name="Southam G."/>
            <person name="Wanger G."/>
            <person name="Pratt L.M."/>
            <person name="Andersen G.L."/>
            <person name="Hazen T.C."/>
            <person name="Brockman F.J."/>
            <person name="Arkin A.P."/>
            <person name="Onstott T.C."/>
        </authorList>
    </citation>
    <scope>NUCLEOTIDE SEQUENCE [LARGE SCALE GENOMIC DNA]</scope>
    <source>
        <strain evidence="6 7">MP104C</strain>
    </source>
</reference>